<dbReference type="FunFam" id="3.40.1670.10:FF:000001">
    <property type="entry name" value="3-octaprenyl-4-hydroxybenzoate carboxy-lyase"/>
    <property type="match status" value="1"/>
</dbReference>
<evidence type="ECO:0000259" key="10">
    <source>
        <dbReference type="Pfam" id="PF20696"/>
    </source>
</evidence>
<feature type="domain" description="3-octaprenyl-4-hydroxybenzoate carboxy-lyase-like N-terminal" evidence="9">
    <location>
        <begin position="33"/>
        <end position="107"/>
    </location>
</feature>
<comment type="subcellular location">
    <subcellularLocation>
        <location evidence="1">Membrane</location>
        <topology evidence="1">Multi-pass membrane protein</topology>
    </subcellularLocation>
</comment>
<feature type="transmembrane region" description="Helical" evidence="7">
    <location>
        <begin position="656"/>
        <end position="675"/>
    </location>
</feature>
<dbReference type="Proteomes" id="UP000092445">
    <property type="component" value="Unassembled WGS sequence"/>
</dbReference>
<dbReference type="InterPro" id="IPR002830">
    <property type="entry name" value="UbiD"/>
</dbReference>
<evidence type="ECO:0000313" key="11">
    <source>
        <dbReference type="EnsemblMetazoa" id="GPAI000623-PA"/>
    </source>
</evidence>
<evidence type="ECO:0000313" key="12">
    <source>
        <dbReference type="Proteomes" id="UP000092445"/>
    </source>
</evidence>
<dbReference type="GO" id="GO:0008694">
    <property type="term" value="F:4-hydroxy-3-polyprenylbenzoate decarboxylase activity"/>
    <property type="evidence" value="ECO:0007669"/>
    <property type="project" value="TreeGrafter"/>
</dbReference>
<keyword evidence="3 7" id="KW-0812">Transmembrane</keyword>
<feature type="transmembrane region" description="Helical" evidence="7">
    <location>
        <begin position="687"/>
        <end position="712"/>
    </location>
</feature>
<dbReference type="Pfam" id="PF01977">
    <property type="entry name" value="UbiD"/>
    <property type="match status" value="1"/>
</dbReference>
<dbReference type="Pfam" id="PF20696">
    <property type="entry name" value="UbiD_C"/>
    <property type="match status" value="1"/>
</dbReference>
<dbReference type="GO" id="GO:0030001">
    <property type="term" value="P:metal ion transport"/>
    <property type="evidence" value="ECO:0007669"/>
    <property type="project" value="UniProtKB-ARBA"/>
</dbReference>
<reference evidence="11" key="2">
    <citation type="submission" date="2020-05" db="UniProtKB">
        <authorList>
            <consortium name="EnsemblMetazoa"/>
        </authorList>
    </citation>
    <scope>IDENTIFICATION</scope>
    <source>
        <strain evidence="11">IAEA</strain>
    </source>
</reference>
<evidence type="ECO:0000256" key="6">
    <source>
        <dbReference type="ARBA" id="ARBA00023136"/>
    </source>
</evidence>
<dbReference type="GO" id="GO:0016020">
    <property type="term" value="C:membrane"/>
    <property type="evidence" value="ECO:0007669"/>
    <property type="project" value="UniProtKB-SubCell"/>
</dbReference>
<keyword evidence="12" id="KW-1185">Reference proteome</keyword>
<dbReference type="STRING" id="7398.A0A1A9Z0Y7"/>
<feature type="domain" description="3-octaprenyl-4-hydroxybenzoate carboxy-lyase-like C-terminal" evidence="10">
    <location>
        <begin position="348"/>
        <end position="470"/>
    </location>
</feature>
<keyword evidence="5" id="KW-0406">Ion transport</keyword>
<dbReference type="GO" id="GO:0005829">
    <property type="term" value="C:cytosol"/>
    <property type="evidence" value="ECO:0007669"/>
    <property type="project" value="TreeGrafter"/>
</dbReference>
<dbReference type="EnsemblMetazoa" id="GPAI000623-RA">
    <property type="protein sequence ID" value="GPAI000623-PA"/>
    <property type="gene ID" value="GPAI000623"/>
</dbReference>
<protein>
    <submittedName>
        <fullName evidence="11">Uncharacterized protein</fullName>
    </submittedName>
</protein>
<dbReference type="SUPFAM" id="SSF143968">
    <property type="entry name" value="UbiD C-terminal domain-like"/>
    <property type="match status" value="1"/>
</dbReference>
<feature type="transmembrane region" description="Helical" evidence="7">
    <location>
        <begin position="494"/>
        <end position="516"/>
    </location>
</feature>
<evidence type="ECO:0000256" key="1">
    <source>
        <dbReference type="ARBA" id="ARBA00004141"/>
    </source>
</evidence>
<dbReference type="Pfam" id="PF20695">
    <property type="entry name" value="UbiD_N"/>
    <property type="match status" value="1"/>
</dbReference>
<dbReference type="VEuPathDB" id="VectorBase:GPAI000623"/>
<dbReference type="InterPro" id="IPR048304">
    <property type="entry name" value="UbiD_Rift_dom"/>
</dbReference>
<proteinExistence type="predicted"/>
<dbReference type="GO" id="GO:0008324">
    <property type="term" value="F:monoatomic cation transmembrane transporter activity"/>
    <property type="evidence" value="ECO:0007669"/>
    <property type="project" value="InterPro"/>
</dbReference>
<evidence type="ECO:0000256" key="5">
    <source>
        <dbReference type="ARBA" id="ARBA00023065"/>
    </source>
</evidence>
<name>A0A1A9Z0Y7_GLOPL</name>
<dbReference type="PANTHER" id="PTHR30108">
    <property type="entry name" value="3-OCTAPRENYL-4-HYDROXYBENZOATE CARBOXY-LYASE-RELATED"/>
    <property type="match status" value="1"/>
</dbReference>
<dbReference type="SUPFAM" id="SSF50475">
    <property type="entry name" value="FMN-binding split barrel"/>
    <property type="match status" value="1"/>
</dbReference>
<dbReference type="NCBIfam" id="TIGR00148">
    <property type="entry name" value="UbiD family decarboxylase"/>
    <property type="match status" value="1"/>
</dbReference>
<dbReference type="InterPro" id="IPR049383">
    <property type="entry name" value="UbiD-like_N"/>
</dbReference>
<keyword evidence="6 7" id="KW-0472">Membrane</keyword>
<dbReference type="Pfam" id="PF02386">
    <property type="entry name" value="TrkH"/>
    <property type="match status" value="1"/>
</dbReference>
<dbReference type="PANTHER" id="PTHR30108:SF17">
    <property type="entry name" value="FERULIC ACID DECARBOXYLASE 1"/>
    <property type="match status" value="1"/>
</dbReference>
<feature type="domain" description="3-octaprenyl-4-hydroxybenzoate carboxy-lyase-like Rift-related" evidence="8">
    <location>
        <begin position="142"/>
        <end position="342"/>
    </location>
</feature>
<feature type="transmembrane region" description="Helical" evidence="7">
    <location>
        <begin position="628"/>
        <end position="650"/>
    </location>
</feature>
<evidence type="ECO:0000256" key="3">
    <source>
        <dbReference type="ARBA" id="ARBA00022692"/>
    </source>
</evidence>
<sequence>MLSTRRDLFNSSIIDQLENLQNNTAPFDGRKAQKKNQVKRILLPINPNLEITEIAYRTLQAKGPALIFENPIGYNIPVLCNLFGTQERILMGMGENTIDSLKELGNLIAFLRKPSVPRNFRDFFNMAPKFTTILNMLTKKIKNAPCQEEIISGDKVDLNILPIMRCWPEDVAPLITWGLTVTKGLYKTRQNLGIYRQQILSKNETLIRWLPNRGGSLDFQEWLKIKNNKNKTFPVAVALGSDPATMLAAVTPIPNNISEYSFAGLLRKNKTEVVKCISSELEVPANSEIILEGFLNDKFAQEGPHGDHTGYYNEIEVFPVFTVTHITKRKNPLYHSTYTGKPIDEPAMIGSVLNELFIPILQKQFPEIIDFYLPPECCSYRMSVISIHKMYLGHARQLMISIWSILRQFMYIKFIIVCDNDIDIRNWKEVMWSLSTRVDPMRDTILIDNMPIDYLDFSSPKKGLGSKIGLTTTGATILLNLDTLPESILFYRQMLQWFGGMGIIVLALAILPMLGVGGMQLYKAEMPGPIKDNKMRPRIAETAKTLCTTAGFTTDKIVNWPTFLPILLIFASCIGSCSGSTGGGIKVIRMILLYLQGSKELKKLVHPNAIYSIKVNDHALSNKILKNIWGFFLAYILIFIVSALIIIATGVDYCSAFSSVAAALNNVGIGFGIVENNFSSLHNFAKWILILTMLFGRLEIFTLLILFTPTFWRK</sequence>
<evidence type="ECO:0000259" key="9">
    <source>
        <dbReference type="Pfam" id="PF20695"/>
    </source>
</evidence>
<evidence type="ECO:0000259" key="8">
    <source>
        <dbReference type="Pfam" id="PF01977"/>
    </source>
</evidence>
<evidence type="ECO:0000256" key="7">
    <source>
        <dbReference type="SAM" id="Phobius"/>
    </source>
</evidence>
<organism evidence="11 12">
    <name type="scientific">Glossina pallidipes</name>
    <name type="common">Tsetse fly</name>
    <dbReference type="NCBI Taxonomy" id="7398"/>
    <lineage>
        <taxon>Eukaryota</taxon>
        <taxon>Metazoa</taxon>
        <taxon>Ecdysozoa</taxon>
        <taxon>Arthropoda</taxon>
        <taxon>Hexapoda</taxon>
        <taxon>Insecta</taxon>
        <taxon>Pterygota</taxon>
        <taxon>Neoptera</taxon>
        <taxon>Endopterygota</taxon>
        <taxon>Diptera</taxon>
        <taxon>Brachycera</taxon>
        <taxon>Muscomorpha</taxon>
        <taxon>Hippoboscoidea</taxon>
        <taxon>Glossinidae</taxon>
        <taxon>Glossina</taxon>
    </lineage>
</organism>
<dbReference type="InterPro" id="IPR049381">
    <property type="entry name" value="UbiD-like_C"/>
</dbReference>
<evidence type="ECO:0000256" key="4">
    <source>
        <dbReference type="ARBA" id="ARBA00022989"/>
    </source>
</evidence>
<dbReference type="AlphaFoldDB" id="A0A1A9Z0Y7"/>
<keyword evidence="4 7" id="KW-1133">Transmembrane helix</keyword>
<dbReference type="GO" id="GO:0006744">
    <property type="term" value="P:ubiquinone biosynthetic process"/>
    <property type="evidence" value="ECO:0007669"/>
    <property type="project" value="TreeGrafter"/>
</dbReference>
<evidence type="ECO:0000256" key="2">
    <source>
        <dbReference type="ARBA" id="ARBA00022448"/>
    </source>
</evidence>
<accession>A0A1A9Z0Y7</accession>
<keyword evidence="2" id="KW-0813">Transport</keyword>
<dbReference type="InterPro" id="IPR003445">
    <property type="entry name" value="Cat_transpt"/>
</dbReference>
<dbReference type="Gene3D" id="3.40.1670.10">
    <property type="entry name" value="UbiD C-terminal domain-like"/>
    <property type="match status" value="1"/>
</dbReference>
<reference evidence="12" key="1">
    <citation type="submission" date="2014-03" db="EMBL/GenBank/DDBJ databases">
        <authorList>
            <person name="Aksoy S."/>
            <person name="Warren W."/>
            <person name="Wilson R.K."/>
        </authorList>
    </citation>
    <scope>NUCLEOTIDE SEQUENCE [LARGE SCALE GENOMIC DNA]</scope>
    <source>
        <strain evidence="12">IAEA</strain>
    </source>
</reference>